<evidence type="ECO:0000259" key="4">
    <source>
        <dbReference type="PROSITE" id="PS50835"/>
    </source>
</evidence>
<reference evidence="5 7" key="1">
    <citation type="submission" date="2008-03" db="EMBL/GenBank/DDBJ databases">
        <title>Annotation of Ixodes scapularis.</title>
        <authorList>
            <consortium name="Ixodes scapularis Genome Project Consortium"/>
            <person name="Caler E."/>
            <person name="Hannick L.I."/>
            <person name="Bidwell S."/>
            <person name="Joardar V."/>
            <person name="Thiagarajan M."/>
            <person name="Amedeo P."/>
            <person name="Galinsky K.J."/>
            <person name="Schobel S."/>
            <person name="Inman J."/>
            <person name="Hostetler J."/>
            <person name="Miller J."/>
            <person name="Hammond M."/>
            <person name="Megy K."/>
            <person name="Lawson D."/>
            <person name="Kodira C."/>
            <person name="Sutton G."/>
            <person name="Meyer J."/>
            <person name="Hill C.A."/>
            <person name="Birren B."/>
            <person name="Nene V."/>
            <person name="Collins F."/>
            <person name="Alarcon-Chaidez F."/>
            <person name="Wikel S."/>
            <person name="Strausberg R."/>
        </authorList>
    </citation>
    <scope>NUCLEOTIDE SEQUENCE [LARGE SCALE GENOMIC DNA]</scope>
    <source>
        <strain evidence="7">Wikel</strain>
        <strain evidence="5">Wikel colony</strain>
    </source>
</reference>
<dbReference type="InterPro" id="IPR050958">
    <property type="entry name" value="Cell_Adh-Cytoskel_Orgn"/>
</dbReference>
<dbReference type="EMBL" id="ABJB010877138">
    <property type="status" value="NOT_ANNOTATED_CDS"/>
    <property type="molecule type" value="Genomic_DNA"/>
</dbReference>
<dbReference type="InterPro" id="IPR007110">
    <property type="entry name" value="Ig-like_dom"/>
</dbReference>
<reference evidence="6" key="2">
    <citation type="submission" date="2020-05" db="UniProtKB">
        <authorList>
            <consortium name="EnsemblMetazoa"/>
        </authorList>
    </citation>
    <scope>IDENTIFICATION</scope>
    <source>
        <strain evidence="6">wikel</strain>
    </source>
</reference>
<dbReference type="InterPro" id="IPR003598">
    <property type="entry name" value="Ig_sub2"/>
</dbReference>
<keyword evidence="1" id="KW-0732">Signal</keyword>
<dbReference type="EMBL" id="DS650268">
    <property type="protein sequence ID" value="EEC02452.1"/>
    <property type="molecule type" value="Genomic_DNA"/>
</dbReference>
<evidence type="ECO:0000256" key="3">
    <source>
        <dbReference type="ARBA" id="ARBA00023319"/>
    </source>
</evidence>
<feature type="domain" description="Ig-like" evidence="4">
    <location>
        <begin position="12"/>
        <end position="101"/>
    </location>
</feature>
<evidence type="ECO:0000313" key="6">
    <source>
        <dbReference type="EnsemblMetazoa" id="ISCW016432-PA"/>
    </source>
</evidence>
<dbReference type="AlphaFoldDB" id="B7P780"/>
<evidence type="ECO:0000313" key="7">
    <source>
        <dbReference type="Proteomes" id="UP000001555"/>
    </source>
</evidence>
<dbReference type="EnsemblMetazoa" id="ISCW016432-RA">
    <property type="protein sequence ID" value="ISCW016432-PA"/>
    <property type="gene ID" value="ISCW016432"/>
</dbReference>
<evidence type="ECO:0000256" key="2">
    <source>
        <dbReference type="ARBA" id="ARBA00023157"/>
    </source>
</evidence>
<protein>
    <submittedName>
        <fullName evidence="5 6">Cell adhesion molecule, putative</fullName>
    </submittedName>
</protein>
<name>B7P780_IXOSC</name>
<dbReference type="Proteomes" id="UP000001555">
    <property type="component" value="Unassembled WGS sequence"/>
</dbReference>
<gene>
    <name evidence="5" type="ORF">IscW_ISCW016432</name>
</gene>
<dbReference type="SUPFAM" id="SSF48726">
    <property type="entry name" value="Immunoglobulin"/>
    <property type="match status" value="2"/>
</dbReference>
<evidence type="ECO:0000313" key="5">
    <source>
        <dbReference type="EMBL" id="EEC02452.1"/>
    </source>
</evidence>
<keyword evidence="3" id="KW-0393">Immunoglobulin domain</keyword>
<organism>
    <name type="scientific">Ixodes scapularis</name>
    <name type="common">Black-legged tick</name>
    <name type="synonym">Deer tick</name>
    <dbReference type="NCBI Taxonomy" id="6945"/>
    <lineage>
        <taxon>Eukaryota</taxon>
        <taxon>Metazoa</taxon>
        <taxon>Ecdysozoa</taxon>
        <taxon>Arthropoda</taxon>
        <taxon>Chelicerata</taxon>
        <taxon>Arachnida</taxon>
        <taxon>Acari</taxon>
        <taxon>Parasitiformes</taxon>
        <taxon>Ixodida</taxon>
        <taxon>Ixodoidea</taxon>
        <taxon>Ixodidae</taxon>
        <taxon>Ixodinae</taxon>
        <taxon>Ixodes</taxon>
    </lineage>
</organism>
<dbReference type="VEuPathDB" id="VectorBase:ISCI016432"/>
<dbReference type="PANTHER" id="PTHR45080">
    <property type="entry name" value="CONTACTIN 5"/>
    <property type="match status" value="1"/>
</dbReference>
<dbReference type="VEuPathDB" id="VectorBase:ISCW016432"/>
<dbReference type="FunFam" id="2.60.40.10:FF:004622">
    <property type="match status" value="1"/>
</dbReference>
<dbReference type="EMBL" id="ABJB010468684">
    <property type="status" value="NOT_ANNOTATED_CDS"/>
    <property type="molecule type" value="Genomic_DNA"/>
</dbReference>
<dbReference type="InterPro" id="IPR013783">
    <property type="entry name" value="Ig-like_fold"/>
</dbReference>
<dbReference type="PaxDb" id="6945-B7P780"/>
<dbReference type="Gene3D" id="2.60.40.10">
    <property type="entry name" value="Immunoglobulins"/>
    <property type="match status" value="2"/>
</dbReference>
<dbReference type="SMART" id="SM00409">
    <property type="entry name" value="IG"/>
    <property type="match status" value="1"/>
</dbReference>
<keyword evidence="2" id="KW-1015">Disulfide bond</keyword>
<dbReference type="HOGENOM" id="CLU_1620856_0_0_1"/>
<proteinExistence type="predicted"/>
<dbReference type="InParanoid" id="B7P780"/>
<dbReference type="InterPro" id="IPR003599">
    <property type="entry name" value="Ig_sub"/>
</dbReference>
<dbReference type="SMART" id="SM00408">
    <property type="entry name" value="IGc2"/>
    <property type="match status" value="1"/>
</dbReference>
<keyword evidence="7" id="KW-1185">Reference proteome</keyword>
<sequence>MTSRALANSIPPKVLPFVIPKNLLVGERISITCTAASGSKPLTFMWLKNDSALRGGSAVHIADSSDYSMLHIDNLKNDHAGNYTCVVSNAGGTVSYSDTLHVKGHSLREDNARVRQWDNGTLLIARTTKEDAGRYICQAGNTFGDMLEEEVLLTEESEQNLLHK</sequence>
<dbReference type="PROSITE" id="PS50835">
    <property type="entry name" value="IG_LIKE"/>
    <property type="match status" value="1"/>
</dbReference>
<dbReference type="Pfam" id="PF13927">
    <property type="entry name" value="Ig_3"/>
    <property type="match status" value="1"/>
</dbReference>
<dbReference type="InterPro" id="IPR036179">
    <property type="entry name" value="Ig-like_dom_sf"/>
</dbReference>
<dbReference type="PANTHER" id="PTHR45080:SF8">
    <property type="entry name" value="IG-LIKE DOMAIN-CONTAINING PROTEIN"/>
    <property type="match status" value="1"/>
</dbReference>
<dbReference type="FunFam" id="2.60.40.10:FF:000333">
    <property type="entry name" value="Down syndrome cell adhesion molecule"/>
    <property type="match status" value="1"/>
</dbReference>
<accession>B7P780</accession>
<evidence type="ECO:0000256" key="1">
    <source>
        <dbReference type="ARBA" id="ARBA00022729"/>
    </source>
</evidence>